<protein>
    <submittedName>
        <fullName evidence="1">Uncharacterized protein</fullName>
    </submittedName>
</protein>
<accession>A0A2P2N6G4</accession>
<proteinExistence type="predicted"/>
<organism evidence="1">
    <name type="scientific">Rhizophora mucronata</name>
    <name type="common">Asiatic mangrove</name>
    <dbReference type="NCBI Taxonomy" id="61149"/>
    <lineage>
        <taxon>Eukaryota</taxon>
        <taxon>Viridiplantae</taxon>
        <taxon>Streptophyta</taxon>
        <taxon>Embryophyta</taxon>
        <taxon>Tracheophyta</taxon>
        <taxon>Spermatophyta</taxon>
        <taxon>Magnoliopsida</taxon>
        <taxon>eudicotyledons</taxon>
        <taxon>Gunneridae</taxon>
        <taxon>Pentapetalae</taxon>
        <taxon>rosids</taxon>
        <taxon>fabids</taxon>
        <taxon>Malpighiales</taxon>
        <taxon>Rhizophoraceae</taxon>
        <taxon>Rhizophora</taxon>
    </lineage>
</organism>
<dbReference type="EMBL" id="GGEC01057623">
    <property type="protein sequence ID" value="MBX38107.1"/>
    <property type="molecule type" value="Transcribed_RNA"/>
</dbReference>
<reference evidence="1" key="1">
    <citation type="submission" date="2018-02" db="EMBL/GenBank/DDBJ databases">
        <title>Rhizophora mucronata_Transcriptome.</title>
        <authorList>
            <person name="Meera S.P."/>
            <person name="Sreeshan A."/>
            <person name="Augustine A."/>
        </authorList>
    </citation>
    <scope>NUCLEOTIDE SEQUENCE</scope>
    <source>
        <tissue evidence="1">Leaf</tissue>
    </source>
</reference>
<evidence type="ECO:0000313" key="1">
    <source>
        <dbReference type="EMBL" id="MBX38107.1"/>
    </source>
</evidence>
<sequence length="11" mass="1334">MENFSSGRRFC</sequence>
<name>A0A2P2N6G4_RHIMU</name>